<protein>
    <submittedName>
        <fullName evidence="2">Heat shock protein DnaJ domain-containing protein</fullName>
    </submittedName>
</protein>
<dbReference type="SMART" id="SM00271">
    <property type="entry name" value="DnaJ"/>
    <property type="match status" value="1"/>
</dbReference>
<gene>
    <name evidence="2" type="ORF">KL86PLE_90649</name>
</gene>
<dbReference type="CDD" id="cd06257">
    <property type="entry name" value="DnaJ"/>
    <property type="match status" value="1"/>
</dbReference>
<evidence type="ECO:0000259" key="1">
    <source>
        <dbReference type="PROSITE" id="PS50076"/>
    </source>
</evidence>
<feature type="domain" description="J" evidence="1">
    <location>
        <begin position="136"/>
        <end position="190"/>
    </location>
</feature>
<evidence type="ECO:0000313" key="2">
    <source>
        <dbReference type="EMBL" id="SCM79806.1"/>
    </source>
</evidence>
<dbReference type="Gene3D" id="1.10.287.110">
    <property type="entry name" value="DnaJ domain"/>
    <property type="match status" value="1"/>
</dbReference>
<organism evidence="2">
    <name type="scientific">uncultured Pleomorphomonas sp</name>
    <dbReference type="NCBI Taxonomy" id="442121"/>
    <lineage>
        <taxon>Bacteria</taxon>
        <taxon>Pseudomonadati</taxon>
        <taxon>Pseudomonadota</taxon>
        <taxon>Alphaproteobacteria</taxon>
        <taxon>Hyphomicrobiales</taxon>
        <taxon>Pleomorphomonadaceae</taxon>
        <taxon>Pleomorphomonas</taxon>
        <taxon>environmental samples</taxon>
    </lineage>
</organism>
<name>A0A212LQL7_9HYPH</name>
<sequence>MTTAYPLSWPEGFPRSQRRETGNFRTTLAVALKNVQDSLRLFGRDSGKSVQDVILSSNVTLGVGSPSDPGVAAWFMWDGEQRCIPVDRYSTPAANLQAIHHVLEARRVELRHGTLALVRATFRGFTAALPAPGRKPWHQVLGVRPSATKVEVDGAYKRLARERHPDVAGGSDALMAELNAARDLAYKENGFA</sequence>
<dbReference type="SUPFAM" id="SSF46565">
    <property type="entry name" value="Chaperone J-domain"/>
    <property type="match status" value="1"/>
</dbReference>
<dbReference type="EMBL" id="FMJD01000013">
    <property type="protein sequence ID" value="SCM79806.1"/>
    <property type="molecule type" value="Genomic_DNA"/>
</dbReference>
<dbReference type="PROSITE" id="PS50076">
    <property type="entry name" value="DNAJ_2"/>
    <property type="match status" value="1"/>
</dbReference>
<reference evidence="2" key="1">
    <citation type="submission" date="2016-08" db="EMBL/GenBank/DDBJ databases">
        <authorList>
            <person name="Seilhamer J.J."/>
        </authorList>
    </citation>
    <scope>NUCLEOTIDE SEQUENCE</scope>
    <source>
        <strain evidence="2">86</strain>
    </source>
</reference>
<keyword evidence="2" id="KW-0346">Stress response</keyword>
<dbReference type="RefSeq" id="WP_288198757.1">
    <property type="nucleotide sequence ID" value="NZ_LT608334.1"/>
</dbReference>
<dbReference type="InterPro" id="IPR001623">
    <property type="entry name" value="DnaJ_domain"/>
</dbReference>
<dbReference type="AlphaFoldDB" id="A0A212LQL7"/>
<accession>A0A212LQL7</accession>
<dbReference type="InterPro" id="IPR036869">
    <property type="entry name" value="J_dom_sf"/>
</dbReference>
<proteinExistence type="predicted"/>